<evidence type="ECO:0000313" key="3">
    <source>
        <dbReference type="Proteomes" id="UP000607197"/>
    </source>
</evidence>
<protein>
    <recommendedName>
        <fullName evidence="4">Transcriptional regulator</fullName>
    </recommendedName>
</protein>
<dbReference type="EMBL" id="BMPG01000004">
    <property type="protein sequence ID" value="GGL68197.1"/>
    <property type="molecule type" value="Genomic_DNA"/>
</dbReference>
<dbReference type="Proteomes" id="UP000607197">
    <property type="component" value="Unassembled WGS sequence"/>
</dbReference>
<dbReference type="InterPro" id="IPR036390">
    <property type="entry name" value="WH_DNA-bd_sf"/>
</dbReference>
<reference evidence="2" key="1">
    <citation type="journal article" date="2014" name="Int. J. Syst. Evol. Microbiol.">
        <title>Complete genome sequence of Corynebacterium casei LMG S-19264T (=DSM 44701T), isolated from a smear-ripened cheese.</title>
        <authorList>
            <consortium name="US DOE Joint Genome Institute (JGI-PGF)"/>
            <person name="Walter F."/>
            <person name="Albersmeier A."/>
            <person name="Kalinowski J."/>
            <person name="Ruckert C."/>
        </authorList>
    </citation>
    <scope>NUCLEOTIDE SEQUENCE</scope>
    <source>
        <strain evidence="2">JCM 19596</strain>
    </source>
</reference>
<feature type="region of interest" description="Disordered" evidence="1">
    <location>
        <begin position="1"/>
        <end position="23"/>
    </location>
</feature>
<dbReference type="SUPFAM" id="SSF46785">
    <property type="entry name" value="Winged helix' DNA-binding domain"/>
    <property type="match status" value="1"/>
</dbReference>
<gene>
    <name evidence="2" type="ORF">GCM10009039_27740</name>
</gene>
<evidence type="ECO:0000313" key="2">
    <source>
        <dbReference type="EMBL" id="GGL68197.1"/>
    </source>
</evidence>
<accession>A0A830FF02</accession>
<sequence>MSGENAPSMGEEWREQRENESTRDRLYRVALQLTEPTRVRAIAERADVSKETARDYLQWFAELGVVEQTNTSPDEFTRNEQYFEWRRIERLRSQPEEALRAKLEDLTEQERAYRDRFDVENPSDVDALKHGDYTGVEDVWEAVQAWRTVRRRIRELERARQSRADDAPAHA</sequence>
<evidence type="ECO:0000256" key="1">
    <source>
        <dbReference type="SAM" id="MobiDB-lite"/>
    </source>
</evidence>
<reference evidence="2" key="2">
    <citation type="submission" date="2020-09" db="EMBL/GenBank/DDBJ databases">
        <authorList>
            <person name="Sun Q."/>
            <person name="Ohkuma M."/>
        </authorList>
    </citation>
    <scope>NUCLEOTIDE SEQUENCE</scope>
    <source>
        <strain evidence="2">JCM 19596</strain>
    </source>
</reference>
<name>A0A830FF02_9EURY</name>
<keyword evidence="3" id="KW-1185">Reference proteome</keyword>
<evidence type="ECO:0008006" key="4">
    <source>
        <dbReference type="Google" id="ProtNLM"/>
    </source>
</evidence>
<dbReference type="Pfam" id="PF24033">
    <property type="entry name" value="DUF7342"/>
    <property type="match status" value="1"/>
</dbReference>
<proteinExistence type="predicted"/>
<dbReference type="AlphaFoldDB" id="A0A830FF02"/>
<organism evidence="2 3">
    <name type="scientific">Halocalculus aciditolerans</name>
    <dbReference type="NCBI Taxonomy" id="1383812"/>
    <lineage>
        <taxon>Archaea</taxon>
        <taxon>Methanobacteriati</taxon>
        <taxon>Methanobacteriota</taxon>
        <taxon>Stenosarchaea group</taxon>
        <taxon>Halobacteria</taxon>
        <taxon>Halobacteriales</taxon>
        <taxon>Halobacteriaceae</taxon>
        <taxon>Halocalculus</taxon>
    </lineage>
</organism>
<dbReference type="InterPro" id="IPR055766">
    <property type="entry name" value="DUF7342"/>
</dbReference>
<feature type="compositionally biased region" description="Basic and acidic residues" evidence="1">
    <location>
        <begin position="11"/>
        <end position="23"/>
    </location>
</feature>
<comment type="caution">
    <text evidence="2">The sequence shown here is derived from an EMBL/GenBank/DDBJ whole genome shotgun (WGS) entry which is preliminary data.</text>
</comment>
<dbReference type="RefSeq" id="WP_188979967.1">
    <property type="nucleotide sequence ID" value="NZ_BMPG01000004.1"/>
</dbReference>
<dbReference type="OrthoDB" id="240032at2157"/>